<dbReference type="PROSITE" id="PS50110">
    <property type="entry name" value="RESPONSE_REGULATORY"/>
    <property type="match status" value="1"/>
</dbReference>
<dbReference type="PRINTS" id="PR00344">
    <property type="entry name" value="BCTRLSENSOR"/>
</dbReference>
<dbReference type="Pfam" id="PF00072">
    <property type="entry name" value="Response_reg"/>
    <property type="match status" value="1"/>
</dbReference>
<evidence type="ECO:0000313" key="18">
    <source>
        <dbReference type="EMBL" id="TVY90301.1"/>
    </source>
</evidence>
<dbReference type="SMART" id="SM00387">
    <property type="entry name" value="HATPase_c"/>
    <property type="match status" value="1"/>
</dbReference>
<evidence type="ECO:0000256" key="6">
    <source>
        <dbReference type="ARBA" id="ARBA00022679"/>
    </source>
</evidence>
<dbReference type="Gene3D" id="3.30.565.10">
    <property type="entry name" value="Histidine kinase-like ATPase, C-terminal domain"/>
    <property type="match status" value="1"/>
</dbReference>
<feature type="non-terminal residue" evidence="18">
    <location>
        <position position="1461"/>
    </location>
</feature>
<dbReference type="Gene3D" id="1.10.287.130">
    <property type="match status" value="1"/>
</dbReference>
<evidence type="ECO:0000256" key="14">
    <source>
        <dbReference type="SAM" id="MobiDB-lite"/>
    </source>
</evidence>
<dbReference type="GO" id="GO:0005886">
    <property type="term" value="C:plasma membrane"/>
    <property type="evidence" value="ECO:0007669"/>
    <property type="project" value="UniProtKB-SubCell"/>
</dbReference>
<keyword evidence="12" id="KW-0472">Membrane</keyword>
<dbReference type="Gene3D" id="1.10.510.10">
    <property type="entry name" value="Transferase(Phosphotransferase) domain 1"/>
    <property type="match status" value="1"/>
</dbReference>
<feature type="compositionally biased region" description="Basic and acidic residues" evidence="14">
    <location>
        <begin position="441"/>
        <end position="452"/>
    </location>
</feature>
<keyword evidence="8" id="KW-0547">Nucleotide-binding</keyword>
<dbReference type="GO" id="GO:0009927">
    <property type="term" value="F:histidine phosphotransfer kinase activity"/>
    <property type="evidence" value="ECO:0007669"/>
    <property type="project" value="TreeGrafter"/>
</dbReference>
<keyword evidence="10" id="KW-0067">ATP-binding</keyword>
<feature type="modified residue" description="4-aspartylphosphate" evidence="13">
    <location>
        <position position="1424"/>
    </location>
</feature>
<dbReference type="FunFam" id="1.10.287.130:FF:000003">
    <property type="entry name" value="Histidine kinase"/>
    <property type="match status" value="1"/>
</dbReference>
<evidence type="ECO:0000256" key="5">
    <source>
        <dbReference type="ARBA" id="ARBA00022553"/>
    </source>
</evidence>
<evidence type="ECO:0000256" key="9">
    <source>
        <dbReference type="ARBA" id="ARBA00022777"/>
    </source>
</evidence>
<feature type="domain" description="Protein kinase" evidence="15">
    <location>
        <begin position="1"/>
        <end position="139"/>
    </location>
</feature>
<dbReference type="InterPro" id="IPR000719">
    <property type="entry name" value="Prot_kinase_dom"/>
</dbReference>
<dbReference type="InterPro" id="IPR036097">
    <property type="entry name" value="HisK_dim/P_sf"/>
</dbReference>
<evidence type="ECO:0000259" key="15">
    <source>
        <dbReference type="PROSITE" id="PS50011"/>
    </source>
</evidence>
<feature type="region of interest" description="Disordered" evidence="14">
    <location>
        <begin position="226"/>
        <end position="245"/>
    </location>
</feature>
<dbReference type="GO" id="GO:0005524">
    <property type="term" value="F:ATP binding"/>
    <property type="evidence" value="ECO:0007669"/>
    <property type="project" value="UniProtKB-KW"/>
</dbReference>
<dbReference type="Pfam" id="PF00512">
    <property type="entry name" value="HisKA"/>
    <property type="match status" value="1"/>
</dbReference>
<evidence type="ECO:0000256" key="2">
    <source>
        <dbReference type="ARBA" id="ARBA00004651"/>
    </source>
</evidence>
<evidence type="ECO:0000256" key="12">
    <source>
        <dbReference type="ARBA" id="ARBA00023136"/>
    </source>
</evidence>
<protein>
    <recommendedName>
        <fullName evidence="3">histidine kinase</fullName>
        <ecNumber evidence="3">2.7.13.3</ecNumber>
    </recommendedName>
</protein>
<dbReference type="SMART" id="SM00388">
    <property type="entry name" value="HisKA"/>
    <property type="match status" value="1"/>
</dbReference>
<accession>A0A559MBD9</accession>
<comment type="catalytic activity">
    <reaction evidence="1">
        <text>ATP + protein L-histidine = ADP + protein N-phospho-L-histidine.</text>
        <dbReference type="EC" id="2.7.13.3"/>
    </reaction>
</comment>
<dbReference type="SMART" id="SM00448">
    <property type="entry name" value="REC"/>
    <property type="match status" value="1"/>
</dbReference>
<keyword evidence="5 13" id="KW-0597">Phosphoprotein</keyword>
<dbReference type="SUPFAM" id="SSF52172">
    <property type="entry name" value="CheY-like"/>
    <property type="match status" value="1"/>
</dbReference>
<comment type="subcellular location">
    <subcellularLocation>
        <location evidence="2">Cell membrane</location>
        <topology evidence="2">Multi-pass membrane protein</topology>
    </subcellularLocation>
</comment>
<keyword evidence="7" id="KW-0812">Transmembrane</keyword>
<dbReference type="InterPro" id="IPR011009">
    <property type="entry name" value="Kinase-like_dom_sf"/>
</dbReference>
<gene>
    <name evidence="18" type="primary">tcsA_2</name>
    <name evidence="18" type="ORF">LAWI1_G006236</name>
</gene>
<dbReference type="SUPFAM" id="SSF47384">
    <property type="entry name" value="Homodimeric domain of signal transducing histidine kinase"/>
    <property type="match status" value="1"/>
</dbReference>
<dbReference type="Pfam" id="PF13191">
    <property type="entry name" value="AAA_16"/>
    <property type="match status" value="1"/>
</dbReference>
<evidence type="ECO:0000256" key="7">
    <source>
        <dbReference type="ARBA" id="ARBA00022692"/>
    </source>
</evidence>
<proteinExistence type="predicted"/>
<evidence type="ECO:0000256" key="10">
    <source>
        <dbReference type="ARBA" id="ARBA00022840"/>
    </source>
</evidence>
<dbReference type="Gene3D" id="1.25.40.10">
    <property type="entry name" value="Tetratricopeptide repeat domain"/>
    <property type="match status" value="1"/>
</dbReference>
<dbReference type="Proteomes" id="UP000315522">
    <property type="component" value="Unassembled WGS sequence"/>
</dbReference>
<evidence type="ECO:0000256" key="8">
    <source>
        <dbReference type="ARBA" id="ARBA00022741"/>
    </source>
</evidence>
<keyword evidence="4" id="KW-1003">Cell membrane</keyword>
<dbReference type="InterPro" id="IPR003661">
    <property type="entry name" value="HisK_dim/P_dom"/>
</dbReference>
<dbReference type="EC" id="2.7.13.3" evidence="3"/>
<dbReference type="PROSITE" id="PS50011">
    <property type="entry name" value="PROTEIN_KINASE_DOM"/>
    <property type="match status" value="1"/>
</dbReference>
<dbReference type="CDD" id="cd16922">
    <property type="entry name" value="HATPase_EvgS-ArcB-TorS-like"/>
    <property type="match status" value="1"/>
</dbReference>
<keyword evidence="9" id="KW-0418">Kinase</keyword>
<evidence type="ECO:0000256" key="3">
    <source>
        <dbReference type="ARBA" id="ARBA00012438"/>
    </source>
</evidence>
<name>A0A559MBD9_9HELO</name>
<feature type="compositionally biased region" description="Basic and acidic residues" evidence="14">
    <location>
        <begin position="253"/>
        <end position="289"/>
    </location>
</feature>
<dbReference type="SUPFAM" id="SSF56112">
    <property type="entry name" value="Protein kinase-like (PK-like)"/>
    <property type="match status" value="1"/>
</dbReference>
<dbReference type="CDD" id="cd17546">
    <property type="entry name" value="REC_hyHK_CKI1_RcsC-like"/>
    <property type="match status" value="1"/>
</dbReference>
<evidence type="ECO:0000256" key="4">
    <source>
        <dbReference type="ARBA" id="ARBA00022475"/>
    </source>
</evidence>
<dbReference type="InterPro" id="IPR041664">
    <property type="entry name" value="AAA_16"/>
</dbReference>
<keyword evidence="11" id="KW-1133">Transmembrane helix</keyword>
<dbReference type="EMBL" id="QGML01000913">
    <property type="protein sequence ID" value="TVY90301.1"/>
    <property type="molecule type" value="Genomic_DNA"/>
</dbReference>
<feature type="region of interest" description="Disordered" evidence="14">
    <location>
        <begin position="252"/>
        <end position="296"/>
    </location>
</feature>
<dbReference type="GO" id="GO:0000155">
    <property type="term" value="F:phosphorelay sensor kinase activity"/>
    <property type="evidence" value="ECO:0007669"/>
    <property type="project" value="InterPro"/>
</dbReference>
<dbReference type="InterPro" id="IPR036890">
    <property type="entry name" value="HATPase_C_sf"/>
</dbReference>
<dbReference type="SUPFAM" id="SSF48452">
    <property type="entry name" value="TPR-like"/>
    <property type="match status" value="1"/>
</dbReference>
<dbReference type="InterPro" id="IPR004358">
    <property type="entry name" value="Sig_transdc_His_kin-like_C"/>
</dbReference>
<evidence type="ECO:0000256" key="13">
    <source>
        <dbReference type="PROSITE-ProRule" id="PRU00169"/>
    </source>
</evidence>
<comment type="caution">
    <text evidence="18">The sequence shown here is derived from an EMBL/GenBank/DDBJ whole genome shotgun (WGS) entry which is preliminary data.</text>
</comment>
<dbReference type="SUPFAM" id="SSF55874">
    <property type="entry name" value="ATPase domain of HSP90 chaperone/DNA topoisomerase II/histidine kinase"/>
    <property type="match status" value="1"/>
</dbReference>
<organism evidence="18 19">
    <name type="scientific">Lachnellula willkommii</name>
    <dbReference type="NCBI Taxonomy" id="215461"/>
    <lineage>
        <taxon>Eukaryota</taxon>
        <taxon>Fungi</taxon>
        <taxon>Dikarya</taxon>
        <taxon>Ascomycota</taxon>
        <taxon>Pezizomycotina</taxon>
        <taxon>Leotiomycetes</taxon>
        <taxon>Helotiales</taxon>
        <taxon>Lachnaceae</taxon>
        <taxon>Lachnellula</taxon>
    </lineage>
</organism>
<dbReference type="PANTHER" id="PTHR43047">
    <property type="entry name" value="TWO-COMPONENT HISTIDINE PROTEIN KINASE"/>
    <property type="match status" value="1"/>
</dbReference>
<feature type="domain" description="Response regulatory" evidence="17">
    <location>
        <begin position="1369"/>
        <end position="1461"/>
    </location>
</feature>
<dbReference type="Gene3D" id="3.40.50.2300">
    <property type="match status" value="1"/>
</dbReference>
<evidence type="ECO:0000256" key="11">
    <source>
        <dbReference type="ARBA" id="ARBA00022989"/>
    </source>
</evidence>
<dbReference type="CDD" id="cd00082">
    <property type="entry name" value="HisKA"/>
    <property type="match status" value="1"/>
</dbReference>
<keyword evidence="19" id="KW-1185">Reference proteome</keyword>
<dbReference type="PROSITE" id="PS50109">
    <property type="entry name" value="HIS_KIN"/>
    <property type="match status" value="1"/>
</dbReference>
<dbReference type="InterPro" id="IPR029016">
    <property type="entry name" value="GAF-like_dom_sf"/>
</dbReference>
<evidence type="ECO:0000259" key="16">
    <source>
        <dbReference type="PROSITE" id="PS50109"/>
    </source>
</evidence>
<dbReference type="Pfam" id="PF02518">
    <property type="entry name" value="HATPase_c"/>
    <property type="match status" value="1"/>
</dbReference>
<evidence type="ECO:0000256" key="1">
    <source>
        <dbReference type="ARBA" id="ARBA00000085"/>
    </source>
</evidence>
<evidence type="ECO:0000313" key="19">
    <source>
        <dbReference type="Proteomes" id="UP000315522"/>
    </source>
</evidence>
<dbReference type="InterPro" id="IPR011990">
    <property type="entry name" value="TPR-like_helical_dom_sf"/>
</dbReference>
<dbReference type="InterPro" id="IPR003594">
    <property type="entry name" value="HATPase_dom"/>
</dbReference>
<dbReference type="InterPro" id="IPR011006">
    <property type="entry name" value="CheY-like_superfamily"/>
</dbReference>
<dbReference type="Gene3D" id="3.30.450.40">
    <property type="match status" value="1"/>
</dbReference>
<feature type="domain" description="Histidine kinase" evidence="16">
    <location>
        <begin position="1110"/>
        <end position="1318"/>
    </location>
</feature>
<feature type="region of interest" description="Disordered" evidence="14">
    <location>
        <begin position="437"/>
        <end position="469"/>
    </location>
</feature>
<reference evidence="18 19" key="1">
    <citation type="submission" date="2018-05" db="EMBL/GenBank/DDBJ databases">
        <title>Genome sequencing and assembly of the regulated plant pathogen Lachnellula willkommii and related sister species for the development of diagnostic species identification markers.</title>
        <authorList>
            <person name="Giroux E."/>
            <person name="Bilodeau G."/>
        </authorList>
    </citation>
    <scope>NUCLEOTIDE SEQUENCE [LARGE SCALE GENOMIC DNA]</scope>
    <source>
        <strain evidence="18 19">CBS 172.35</strain>
    </source>
</reference>
<dbReference type="PANTHER" id="PTHR43047:SF46">
    <property type="entry name" value="HISTIDINE KINASE_RESPONSE REGULATOR, PUTATIVE (AFU_ORTHOLOGUE AFUA_3G12550)-RELATED"/>
    <property type="match status" value="1"/>
</dbReference>
<dbReference type="InterPro" id="IPR001789">
    <property type="entry name" value="Sig_transdc_resp-reg_receiver"/>
</dbReference>
<evidence type="ECO:0000259" key="17">
    <source>
        <dbReference type="PROSITE" id="PS50110"/>
    </source>
</evidence>
<dbReference type="InterPro" id="IPR005467">
    <property type="entry name" value="His_kinase_dom"/>
</dbReference>
<sequence length="1461" mass="161669">MNEETGRVTLAHIGPGRLRTFEQELTGTGWSSMSNELGAITKLSYMSPEQTGRMPIVPDSRTDIYSLGVLLWTILLGKPAFGGDTPMDVIQAVLGQRLPSISNIRLDVPEVIERIIQKATEKAVWDRYHSVSGLRYDLVEVRRLLSIGDSPQLSKLEIATKDVSPTFILPQDIFGRNNEHDSIVRIIDNSFKLREATLVHDKPSLTQLSRLAEDQISTFDVASSAGSVSLEGEGEGGSSMGDVANPASITRTSEIHRSNSEASRSRSDSLDVSGRRRVESDPKTSEKRISTTMTSPSMVESTIADLEGSGSTMGSIDGLKTRNTTIHTKGRCEVITIAGSDGLGKSRLIQSIQVEARQKGYFASSKFDQSLKEAKPFNSILNLVSSLLQQAFSESHLDPVFQHILKRRVSPVWPILHKMLGLPQFLFSFQLPLRTPSQTKGSHERLGVERRISTPSIGSRGSRHGKTLSTSSPHKFLRAGASTQSISLTSVILDIMRIFAQHKFLCFCLDDIHLADEESLDLIERIVSTRASMVVILAYRPDNGASASFKRILDQLHTEENRANHNIGFTPITLKAFTPDATMEYVATTMRRPKSEITQLGAVIYANTAGNPFYVKEMLTACYRKRFIWYDFQESGWLFDHHAVIKHFKSEKSNKGVSLGLVETRLHELPDASKAILAWASMLGSSFSFQLVQRLLSGEFAPRELSHTEEDTVQGLQATLQAYILVPTEADDIFQFSHDRYIQAAALLHKDDQNTVHFVLAQTILCYYSLDDDYTKIAVWSICESASTIKRSVVDRRPFRRVLLDYAHLACEGGARPAALKLYTCCITLLQEDMWNTDAEDVYYEETLHAYAGAAECYLYCGQYQEARRLLSSVTSNARTAVDKAPSWILQSRAFAQEGDSTSAFEALRKCLLALEIEVDDDPTFSKCDIEFKRLSQEIQSLDTVALLNQPTFEDNLNLTSIGAVLAEATSAAFWSDTLTFYQMTLIMINTYLVLGNFPQSAVPITHGDNNKPLLGVLYIEGQPNAFTNRNLQVLQLLVNQIAVSYSNSLTLKKVEKVSALNESMVELQKTALSQAIEAKNLADMAKAEAFHSAKLAEEADKAKTTFLANISHELRTPLNGVIGNSELLLLDNQLQSHHAEMADSIRISANLLLSLINDILDFAKIDARQMQLHFEVFDIHEMLLECVRAIPTARKHKASQDVRVVQSFEVPKTLAYGDPFTEKGSITIGAKTEWETDAAIHLTFWTQDTGIGISEQQLHKLFKPFIQADASTSRKYGGSGLGLSICKSLVESMGGSINLSSTENVGTTVSFSLTLRKAEPGSAIGDTPRESSDAHLPILSRAEPASLTGLAHQAGYASLSGVPQSQLRVCIAEDNVINQKVAVQFLKKLAFKEVDVYNDGREAVDGIRKKASEGRPYHIILMDVQMPVLDGYEATKLLRRDEMDDVRRILVIALTASAVK</sequence>
<keyword evidence="6" id="KW-0808">Transferase</keyword>